<dbReference type="PANTHER" id="PTHR43033:SF1">
    <property type="entry name" value="TRNA(ILE)-LYSIDINE SYNTHASE-RELATED"/>
    <property type="match status" value="1"/>
</dbReference>
<evidence type="ECO:0000256" key="7">
    <source>
        <dbReference type="HAMAP-Rule" id="MF_01161"/>
    </source>
</evidence>
<keyword evidence="2 7" id="KW-0436">Ligase</keyword>
<evidence type="ECO:0000256" key="1">
    <source>
        <dbReference type="ARBA" id="ARBA00022490"/>
    </source>
</evidence>
<dbReference type="EC" id="6.3.4.19" evidence="7"/>
<evidence type="ECO:0000259" key="10">
    <source>
        <dbReference type="Pfam" id="PF09179"/>
    </source>
</evidence>
<feature type="domain" description="tRNA(Ile)-lysidine/2-thiocytidine synthase N-terminal" evidence="9">
    <location>
        <begin position="27"/>
        <end position="195"/>
    </location>
</feature>
<dbReference type="SUPFAM" id="SSF82829">
    <property type="entry name" value="MesJ substrate recognition domain-like"/>
    <property type="match status" value="1"/>
</dbReference>
<dbReference type="Pfam" id="PF09179">
    <property type="entry name" value="TilS"/>
    <property type="match status" value="1"/>
</dbReference>
<dbReference type="Gene3D" id="3.40.50.620">
    <property type="entry name" value="HUPs"/>
    <property type="match status" value="1"/>
</dbReference>
<dbReference type="GO" id="GO:0006400">
    <property type="term" value="P:tRNA modification"/>
    <property type="evidence" value="ECO:0007669"/>
    <property type="project" value="UniProtKB-UniRule"/>
</dbReference>
<dbReference type="GO" id="GO:0032267">
    <property type="term" value="F:tRNA(Ile)-lysidine synthase activity"/>
    <property type="evidence" value="ECO:0007669"/>
    <property type="project" value="UniProtKB-EC"/>
</dbReference>
<accession>A0A1M6UKY5</accession>
<dbReference type="PANTHER" id="PTHR43033">
    <property type="entry name" value="TRNA(ILE)-LYSIDINE SYNTHASE-RELATED"/>
    <property type="match status" value="1"/>
</dbReference>
<comment type="domain">
    <text evidence="7">The N-terminal region contains the highly conserved SGGXDS motif, predicted to be a P-loop motif involved in ATP binding.</text>
</comment>
<dbReference type="InterPro" id="IPR014729">
    <property type="entry name" value="Rossmann-like_a/b/a_fold"/>
</dbReference>
<feature type="coiled-coil region" evidence="8">
    <location>
        <begin position="209"/>
        <end position="236"/>
    </location>
</feature>
<dbReference type="GO" id="GO:0005524">
    <property type="term" value="F:ATP binding"/>
    <property type="evidence" value="ECO:0007669"/>
    <property type="project" value="UniProtKB-UniRule"/>
</dbReference>
<comment type="catalytic activity">
    <reaction evidence="6 7">
        <text>cytidine(34) in tRNA(Ile2) + L-lysine + ATP = lysidine(34) in tRNA(Ile2) + AMP + diphosphate + H(+)</text>
        <dbReference type="Rhea" id="RHEA:43744"/>
        <dbReference type="Rhea" id="RHEA-COMP:10625"/>
        <dbReference type="Rhea" id="RHEA-COMP:10670"/>
        <dbReference type="ChEBI" id="CHEBI:15378"/>
        <dbReference type="ChEBI" id="CHEBI:30616"/>
        <dbReference type="ChEBI" id="CHEBI:32551"/>
        <dbReference type="ChEBI" id="CHEBI:33019"/>
        <dbReference type="ChEBI" id="CHEBI:82748"/>
        <dbReference type="ChEBI" id="CHEBI:83665"/>
        <dbReference type="ChEBI" id="CHEBI:456215"/>
        <dbReference type="EC" id="6.3.4.19"/>
    </reaction>
</comment>
<dbReference type="AlphaFoldDB" id="A0A1M6UKY5"/>
<dbReference type="InterPro" id="IPR012094">
    <property type="entry name" value="tRNA_Ile_lys_synt"/>
</dbReference>
<feature type="binding site" evidence="7">
    <location>
        <begin position="31"/>
        <end position="36"/>
    </location>
    <ligand>
        <name>ATP</name>
        <dbReference type="ChEBI" id="CHEBI:30616"/>
    </ligand>
</feature>
<keyword evidence="8" id="KW-0175">Coiled coil</keyword>
<dbReference type="Gene3D" id="1.20.59.20">
    <property type="match status" value="1"/>
</dbReference>
<dbReference type="STRING" id="1848.SAMN05443637_110146"/>
<gene>
    <name evidence="7" type="primary">tilS</name>
    <name evidence="11" type="ORF">SAMN05443637_110146</name>
</gene>
<dbReference type="EMBL" id="FRAP01000010">
    <property type="protein sequence ID" value="SHK69829.1"/>
    <property type="molecule type" value="Genomic_DNA"/>
</dbReference>
<keyword evidence="3 7" id="KW-0819">tRNA processing</keyword>
<sequence>MTLRVVTRAVRDALAALPPAVRAAPPLVACSGGPDSLALAAATREVRSDVRAAVVDHGLQDGSAAQADATVELLAGLGVPATVHPVRVEGSGGLEAAARRARYAALTAARPHPDSPVLLGHTLDDQAETVLLGLGRGSGARSLAGMRPWRPPWLRPLLGVRRTATAAACAELGVTPWSDPHNADPRFTRVRLRREVLPLLEEVLAGGVAEALARTAAQLQEDADVLDELAAELLAEARDGDLLDCAVLAARPPALRRRALRAWLGDRGVSGLTAEHLAAADRLVTARRDGSGAALPGGCELARTHGRLDVLPIGWPAGGQVLRRPREVRHRVRR</sequence>
<dbReference type="SUPFAM" id="SSF52402">
    <property type="entry name" value="Adenine nucleotide alpha hydrolases-like"/>
    <property type="match status" value="1"/>
</dbReference>
<comment type="function">
    <text evidence="7">Ligates lysine onto the cytidine present at position 34 of the AUA codon-specific tRNA(Ile) that contains the anticodon CAU, in an ATP-dependent manner. Cytidine is converted to lysidine, thus changing the amino acid specificity of the tRNA from methionine to isoleucine.</text>
</comment>
<evidence type="ECO:0000313" key="11">
    <source>
        <dbReference type="EMBL" id="SHK69829.1"/>
    </source>
</evidence>
<evidence type="ECO:0000256" key="5">
    <source>
        <dbReference type="ARBA" id="ARBA00022840"/>
    </source>
</evidence>
<dbReference type="Pfam" id="PF01171">
    <property type="entry name" value="ATP_bind_3"/>
    <property type="match status" value="1"/>
</dbReference>
<protein>
    <recommendedName>
        <fullName evidence="7">tRNA(Ile)-lysidine synthase</fullName>
        <ecNumber evidence="7">6.3.4.19</ecNumber>
    </recommendedName>
    <alternativeName>
        <fullName evidence="7">tRNA(Ile)-2-lysyl-cytidine synthase</fullName>
    </alternativeName>
    <alternativeName>
        <fullName evidence="7">tRNA(Ile)-lysidine synthetase</fullName>
    </alternativeName>
</protein>
<evidence type="ECO:0000313" key="12">
    <source>
        <dbReference type="Proteomes" id="UP000184363"/>
    </source>
</evidence>
<dbReference type="InterPro" id="IPR012795">
    <property type="entry name" value="tRNA_Ile_lys_synt_N"/>
</dbReference>
<dbReference type="CDD" id="cd01992">
    <property type="entry name" value="TilS_N"/>
    <property type="match status" value="1"/>
</dbReference>
<dbReference type="Proteomes" id="UP000184363">
    <property type="component" value="Unassembled WGS sequence"/>
</dbReference>
<feature type="domain" description="tRNA(Ile)-lysidine synthase substrate-binding" evidence="10">
    <location>
        <begin position="243"/>
        <end position="308"/>
    </location>
</feature>
<comment type="similarity">
    <text evidence="7">Belongs to the tRNA(Ile)-lysidine synthase family.</text>
</comment>
<dbReference type="InterPro" id="IPR015262">
    <property type="entry name" value="tRNA_Ile_lys_synt_subst-bd"/>
</dbReference>
<keyword evidence="4 7" id="KW-0547">Nucleotide-binding</keyword>
<evidence type="ECO:0000256" key="2">
    <source>
        <dbReference type="ARBA" id="ARBA00022598"/>
    </source>
</evidence>
<evidence type="ECO:0000256" key="3">
    <source>
        <dbReference type="ARBA" id="ARBA00022694"/>
    </source>
</evidence>
<keyword evidence="12" id="KW-1185">Reference proteome</keyword>
<dbReference type="InterPro" id="IPR011063">
    <property type="entry name" value="TilS/TtcA_N"/>
</dbReference>
<name>A0A1M6UKY5_PSETH</name>
<evidence type="ECO:0000256" key="4">
    <source>
        <dbReference type="ARBA" id="ARBA00022741"/>
    </source>
</evidence>
<proteinExistence type="inferred from homology"/>
<dbReference type="GO" id="GO:0005737">
    <property type="term" value="C:cytoplasm"/>
    <property type="evidence" value="ECO:0007669"/>
    <property type="project" value="UniProtKB-SubCell"/>
</dbReference>
<dbReference type="NCBIfam" id="TIGR02432">
    <property type="entry name" value="lysidine_TilS_N"/>
    <property type="match status" value="1"/>
</dbReference>
<reference evidence="11 12" key="1">
    <citation type="submission" date="2016-11" db="EMBL/GenBank/DDBJ databases">
        <authorList>
            <person name="Jaros S."/>
            <person name="Januszkiewicz K."/>
            <person name="Wedrychowicz H."/>
        </authorList>
    </citation>
    <scope>NUCLEOTIDE SEQUENCE [LARGE SCALE GENOMIC DNA]</scope>
    <source>
        <strain evidence="11 12">DSM 43832</strain>
    </source>
</reference>
<keyword evidence="5 7" id="KW-0067">ATP-binding</keyword>
<dbReference type="OrthoDB" id="5244702at2"/>
<organism evidence="11 12">
    <name type="scientific">Pseudonocardia thermophila</name>
    <dbReference type="NCBI Taxonomy" id="1848"/>
    <lineage>
        <taxon>Bacteria</taxon>
        <taxon>Bacillati</taxon>
        <taxon>Actinomycetota</taxon>
        <taxon>Actinomycetes</taxon>
        <taxon>Pseudonocardiales</taxon>
        <taxon>Pseudonocardiaceae</taxon>
        <taxon>Pseudonocardia</taxon>
    </lineage>
</organism>
<dbReference type="HAMAP" id="MF_01161">
    <property type="entry name" value="tRNA_Ile_lys_synt"/>
    <property type="match status" value="1"/>
</dbReference>
<evidence type="ECO:0000256" key="6">
    <source>
        <dbReference type="ARBA" id="ARBA00048539"/>
    </source>
</evidence>
<dbReference type="RefSeq" id="WP_073457638.1">
    <property type="nucleotide sequence ID" value="NZ_CALGVN010000048.1"/>
</dbReference>
<comment type="subcellular location">
    <subcellularLocation>
        <location evidence="7">Cytoplasm</location>
    </subcellularLocation>
</comment>
<evidence type="ECO:0000256" key="8">
    <source>
        <dbReference type="SAM" id="Coils"/>
    </source>
</evidence>
<evidence type="ECO:0000259" key="9">
    <source>
        <dbReference type="Pfam" id="PF01171"/>
    </source>
</evidence>
<keyword evidence="1 7" id="KW-0963">Cytoplasm</keyword>